<evidence type="ECO:0000313" key="1">
    <source>
        <dbReference type="EMBL" id="GHD01166.1"/>
    </source>
</evidence>
<dbReference type="PANTHER" id="PTHR10151">
    <property type="entry name" value="ECTONUCLEOTIDE PYROPHOSPHATASE/PHOSPHODIESTERASE"/>
    <property type="match status" value="1"/>
</dbReference>
<dbReference type="Proteomes" id="UP000642819">
    <property type="component" value="Unassembled WGS sequence"/>
</dbReference>
<keyword evidence="2" id="KW-1185">Reference proteome</keyword>
<organism evidence="1 2">
    <name type="scientific">Zhihengliuella salsuginis</name>
    <dbReference type="NCBI Taxonomy" id="578222"/>
    <lineage>
        <taxon>Bacteria</taxon>
        <taxon>Bacillati</taxon>
        <taxon>Actinomycetota</taxon>
        <taxon>Actinomycetes</taxon>
        <taxon>Micrococcales</taxon>
        <taxon>Micrococcaceae</taxon>
        <taxon>Zhihengliuella</taxon>
    </lineage>
</organism>
<proteinExistence type="predicted"/>
<name>A0ABQ3GBY7_9MICC</name>
<sequence length="381" mass="40810">MASNDLPAVPRYDGPHLRHVLPSAAAVLGVGGFENTLGLPPARRVCVVMVDGLGLSLLKSRGGHAPFLRAALPTNRTLDVAFPTTTAASLASFGTGESPAVHGLVGYDVVDPGTRSVVNQLGNWPGWLDAAAWQPRPTVLERAAEEVGVTTVSLPEFASSQLTRAALRGGEFVGARSVQARVRAASEALAKHERSLVYLYFNELDKTGHRHGAASLKWGEQLEELDFALRTLTRRLPASTLVLLTADHGMVDVPASQRVDYSQHADLLDGVELTAGEPRAVQLHLADPGRAEQVAAAWRAHFGAKVWALTRDEALQAGYFGADVRDGVLGRIGDVLVLAREHELALYDGRRVAPHAFDMVGQHGSLTRAEREVPLLTLART</sequence>
<dbReference type="Gene3D" id="3.40.720.10">
    <property type="entry name" value="Alkaline Phosphatase, subunit A"/>
    <property type="match status" value="1"/>
</dbReference>
<protein>
    <submittedName>
        <fullName evidence="1">Alkaline phosphatase family protein</fullName>
    </submittedName>
</protein>
<dbReference type="InterPro" id="IPR017850">
    <property type="entry name" value="Alkaline_phosphatase_core_sf"/>
</dbReference>
<evidence type="ECO:0000313" key="2">
    <source>
        <dbReference type="Proteomes" id="UP000642819"/>
    </source>
</evidence>
<reference evidence="2" key="1">
    <citation type="journal article" date="2019" name="Int. J. Syst. Evol. Microbiol.">
        <title>The Global Catalogue of Microorganisms (GCM) 10K type strain sequencing project: providing services to taxonomists for standard genome sequencing and annotation.</title>
        <authorList>
            <consortium name="The Broad Institute Genomics Platform"/>
            <consortium name="The Broad Institute Genome Sequencing Center for Infectious Disease"/>
            <person name="Wu L."/>
            <person name="Ma J."/>
        </authorList>
    </citation>
    <scope>NUCLEOTIDE SEQUENCE [LARGE SCALE GENOMIC DNA]</scope>
    <source>
        <strain evidence="2">KCTC 19466</strain>
    </source>
</reference>
<dbReference type="PANTHER" id="PTHR10151:SF120">
    <property type="entry name" value="BIS(5'-ADENOSYL)-TRIPHOSPHATASE"/>
    <property type="match status" value="1"/>
</dbReference>
<dbReference type="RefSeq" id="WP_189348545.1">
    <property type="nucleotide sequence ID" value="NZ_BMXK01000002.1"/>
</dbReference>
<dbReference type="Pfam" id="PF01663">
    <property type="entry name" value="Phosphodiest"/>
    <property type="match status" value="1"/>
</dbReference>
<dbReference type="SUPFAM" id="SSF53649">
    <property type="entry name" value="Alkaline phosphatase-like"/>
    <property type="match status" value="1"/>
</dbReference>
<dbReference type="EMBL" id="BMXK01000002">
    <property type="protein sequence ID" value="GHD01166.1"/>
    <property type="molecule type" value="Genomic_DNA"/>
</dbReference>
<gene>
    <name evidence="1" type="ORF">GCM10008096_04970</name>
</gene>
<accession>A0ABQ3GBY7</accession>
<comment type="caution">
    <text evidence="1">The sequence shown here is derived from an EMBL/GenBank/DDBJ whole genome shotgun (WGS) entry which is preliminary data.</text>
</comment>
<dbReference type="InterPro" id="IPR002591">
    <property type="entry name" value="Phosphodiest/P_Trfase"/>
</dbReference>